<protein>
    <submittedName>
        <fullName evidence="1">Uncharacterized protein</fullName>
    </submittedName>
</protein>
<gene>
    <name evidence="1" type="ORF">MENTE1834_LOCUS32521</name>
</gene>
<sequence length="151" mass="17040">MPSSKTVSMLLATFGFVIYSVGLLNLVESTTRIIEVGRGKHKLEGDNVILSDGSRIAGREDINRRVVQSTRESCDLHIDYNNNIVLHFRKDENCTVDLIVEDSDILNPHNPHDTSHVAEFTLGLYHHNSLSNCLMNCSGFESFYEKILYVI</sequence>
<organism evidence="1 2">
    <name type="scientific">Meloidogyne enterolobii</name>
    <name type="common">Root-knot nematode worm</name>
    <name type="synonym">Meloidogyne mayaguensis</name>
    <dbReference type="NCBI Taxonomy" id="390850"/>
    <lineage>
        <taxon>Eukaryota</taxon>
        <taxon>Metazoa</taxon>
        <taxon>Ecdysozoa</taxon>
        <taxon>Nematoda</taxon>
        <taxon>Chromadorea</taxon>
        <taxon>Rhabditida</taxon>
        <taxon>Tylenchina</taxon>
        <taxon>Tylenchomorpha</taxon>
        <taxon>Tylenchoidea</taxon>
        <taxon>Meloidogynidae</taxon>
        <taxon>Meloidogyninae</taxon>
        <taxon>Meloidogyne</taxon>
    </lineage>
</organism>
<proteinExistence type="predicted"/>
<keyword evidence="2" id="KW-1185">Reference proteome</keyword>
<dbReference type="EMBL" id="CAVMJV010000056">
    <property type="protein sequence ID" value="CAK5085088.1"/>
    <property type="molecule type" value="Genomic_DNA"/>
</dbReference>
<dbReference type="Proteomes" id="UP001497535">
    <property type="component" value="Unassembled WGS sequence"/>
</dbReference>
<accession>A0ACB1A477</accession>
<evidence type="ECO:0000313" key="1">
    <source>
        <dbReference type="EMBL" id="CAK5085088.1"/>
    </source>
</evidence>
<name>A0ACB1A477_MELEN</name>
<comment type="caution">
    <text evidence="1">The sequence shown here is derived from an EMBL/GenBank/DDBJ whole genome shotgun (WGS) entry which is preliminary data.</text>
</comment>
<evidence type="ECO:0000313" key="2">
    <source>
        <dbReference type="Proteomes" id="UP001497535"/>
    </source>
</evidence>
<reference evidence="1" key="1">
    <citation type="submission" date="2023-11" db="EMBL/GenBank/DDBJ databases">
        <authorList>
            <person name="Poullet M."/>
        </authorList>
    </citation>
    <scope>NUCLEOTIDE SEQUENCE</scope>
    <source>
        <strain evidence="1">E1834</strain>
    </source>
</reference>